<evidence type="ECO:0000259" key="1">
    <source>
        <dbReference type="Pfam" id="PF01814"/>
    </source>
</evidence>
<dbReference type="InterPro" id="IPR012312">
    <property type="entry name" value="Hemerythrin-like"/>
</dbReference>
<dbReference type="CDD" id="cd12108">
    <property type="entry name" value="Hr-like"/>
    <property type="match status" value="1"/>
</dbReference>
<evidence type="ECO:0000313" key="3">
    <source>
        <dbReference type="Proteomes" id="UP000186583"/>
    </source>
</evidence>
<dbReference type="Gene3D" id="1.20.120.520">
    <property type="entry name" value="nmb1532 protein domain like"/>
    <property type="match status" value="1"/>
</dbReference>
<reference evidence="2 3" key="1">
    <citation type="submission" date="2016-11" db="EMBL/GenBank/DDBJ databases">
        <title>Draft Genome Assembly of Colletotrichum chlorophyti a pathogen of herbaceous plants.</title>
        <authorList>
            <person name="Gan P."/>
            <person name="Narusaka M."/>
            <person name="Tsushima A."/>
            <person name="Narusaka Y."/>
            <person name="Takano Y."/>
            <person name="Shirasu K."/>
        </authorList>
    </citation>
    <scope>NUCLEOTIDE SEQUENCE [LARGE SCALE GENOMIC DNA]</scope>
    <source>
        <strain evidence="2 3">NTL11</strain>
    </source>
</reference>
<keyword evidence="3" id="KW-1185">Reference proteome</keyword>
<dbReference type="PANTHER" id="PTHR38048:SF1">
    <property type="entry name" value="HEMERYTHRIN-LIKE DOMAIN-CONTAINING PROTEIN"/>
    <property type="match status" value="1"/>
</dbReference>
<dbReference type="Proteomes" id="UP000186583">
    <property type="component" value="Unassembled WGS sequence"/>
</dbReference>
<name>A0A1Q8RC58_9PEZI</name>
<dbReference type="EMBL" id="MPGH01000236">
    <property type="protein sequence ID" value="OLN81996.1"/>
    <property type="molecule type" value="Genomic_DNA"/>
</dbReference>
<organism evidence="2 3">
    <name type="scientific">Colletotrichum chlorophyti</name>
    <dbReference type="NCBI Taxonomy" id="708187"/>
    <lineage>
        <taxon>Eukaryota</taxon>
        <taxon>Fungi</taxon>
        <taxon>Dikarya</taxon>
        <taxon>Ascomycota</taxon>
        <taxon>Pezizomycotina</taxon>
        <taxon>Sordariomycetes</taxon>
        <taxon>Hypocreomycetidae</taxon>
        <taxon>Glomerellales</taxon>
        <taxon>Glomerellaceae</taxon>
        <taxon>Colletotrichum</taxon>
    </lineage>
</organism>
<dbReference type="AlphaFoldDB" id="A0A1Q8RC58"/>
<sequence length="171" mass="20207">MSETASSPMTASEHEIYNRFAVMMENFHGHFRRTWKRLQKASIPTVDAPSSVTPDQIVREGLFFCYRLTNHHNIEEKMFFPLLARKMPQFRGDDAVLLQQHRQIHQGLEGLQEYLENCRSRRSTFDHAVLKSKMDSWGDVLLLHLDQEVEMLGAEHMRKYWTLEEIMEMPL</sequence>
<gene>
    <name evidence="2" type="ORF">CCHL11_09253</name>
</gene>
<comment type="caution">
    <text evidence="2">The sequence shown here is derived from an EMBL/GenBank/DDBJ whole genome shotgun (WGS) entry which is preliminary data.</text>
</comment>
<dbReference type="OrthoDB" id="10044044at2759"/>
<dbReference type="Pfam" id="PF01814">
    <property type="entry name" value="Hemerythrin"/>
    <property type="match status" value="1"/>
</dbReference>
<accession>A0A1Q8RC58</accession>
<proteinExistence type="predicted"/>
<dbReference type="STRING" id="708187.A0A1Q8RC58"/>
<dbReference type="InterPro" id="IPR053206">
    <property type="entry name" value="Dimeric_xanthone_biosynth"/>
</dbReference>
<protein>
    <recommendedName>
        <fullName evidence="1">Hemerythrin-like domain-containing protein</fullName>
    </recommendedName>
</protein>
<evidence type="ECO:0000313" key="2">
    <source>
        <dbReference type="EMBL" id="OLN81996.1"/>
    </source>
</evidence>
<dbReference type="PANTHER" id="PTHR38048">
    <property type="entry name" value="EXPRESSED PROTEIN"/>
    <property type="match status" value="1"/>
</dbReference>
<feature type="domain" description="Hemerythrin-like" evidence="1">
    <location>
        <begin position="23"/>
        <end position="151"/>
    </location>
</feature>